<evidence type="ECO:0000256" key="2">
    <source>
        <dbReference type="SAM" id="SignalP"/>
    </source>
</evidence>
<dbReference type="Proteomes" id="UP000182993">
    <property type="component" value="Chromosome"/>
</dbReference>
<dbReference type="OrthoDB" id="33308at2"/>
<feature type="chain" id="PRO_5009614376" description="DUF4398 domain-containing protein" evidence="2">
    <location>
        <begin position="19"/>
        <end position="184"/>
    </location>
</feature>
<evidence type="ECO:0000313" key="4">
    <source>
        <dbReference type="Proteomes" id="UP000182993"/>
    </source>
</evidence>
<dbReference type="STRING" id="56956.A0O31_00656"/>
<feature type="coiled-coil region" evidence="1">
    <location>
        <begin position="118"/>
        <end position="145"/>
    </location>
</feature>
<organism evidence="3 4">
    <name type="scientific">Thermus brockianus</name>
    <dbReference type="NCBI Taxonomy" id="56956"/>
    <lineage>
        <taxon>Bacteria</taxon>
        <taxon>Thermotogati</taxon>
        <taxon>Deinococcota</taxon>
        <taxon>Deinococci</taxon>
        <taxon>Thermales</taxon>
        <taxon>Thermaceae</taxon>
        <taxon>Thermus</taxon>
    </lineage>
</organism>
<evidence type="ECO:0000256" key="1">
    <source>
        <dbReference type="SAM" id="Coils"/>
    </source>
</evidence>
<dbReference type="KEGG" id="tbc:A0O31_00656"/>
<evidence type="ECO:0000313" key="3">
    <source>
        <dbReference type="EMBL" id="APD08846.1"/>
    </source>
</evidence>
<accession>A0A1J0LRB3</accession>
<keyword evidence="2" id="KW-0732">Signal</keyword>
<dbReference type="EMBL" id="CP016312">
    <property type="protein sequence ID" value="APD08846.1"/>
    <property type="molecule type" value="Genomic_DNA"/>
</dbReference>
<evidence type="ECO:0008006" key="5">
    <source>
        <dbReference type="Google" id="ProtNLM"/>
    </source>
</evidence>
<reference evidence="4" key="1">
    <citation type="submission" date="2016-06" db="EMBL/GenBank/DDBJ databases">
        <title>Whole genome sequencing of Thermus brockianus strain GE-1.</title>
        <authorList>
            <person name="Schaefers C."/>
            <person name="Blank S."/>
            <person name="Wiebusch S."/>
            <person name="Elleuche S."/>
            <person name="Antranikian G."/>
        </authorList>
    </citation>
    <scope>NUCLEOTIDE SEQUENCE [LARGE SCALE GENOMIC DNA]</scope>
    <source>
        <strain evidence="4">GE-1</strain>
    </source>
</reference>
<protein>
    <recommendedName>
        <fullName evidence="5">DUF4398 domain-containing protein</fullName>
    </recommendedName>
</protein>
<keyword evidence="1" id="KW-0175">Coiled coil</keyword>
<dbReference type="AlphaFoldDB" id="A0A1J0LRB3"/>
<name>A0A1J0LRB3_THEBO</name>
<sequence length="184" mass="20051" precursor="true">MRKALFGVFLLVVGLSLAQGTEYRQAALAASALARLQAVAQTAQGEAKLLDWAKAVKTRAEKAFEAKAYFKAAREAQAALLLYRAAQGEPQVKAPARPAPRMGFRHGYGPRDGGWKGREMASRVAERARLAVDRAEKELAYYRAQDPLVRDLVAEAKGRLEKEPGRAFLLARAALALVSAERGF</sequence>
<dbReference type="RefSeq" id="WP_071677907.1">
    <property type="nucleotide sequence ID" value="NZ_CP016312.1"/>
</dbReference>
<gene>
    <name evidence="3" type="ORF">A0O31_00656</name>
</gene>
<proteinExistence type="predicted"/>
<feature type="signal peptide" evidence="2">
    <location>
        <begin position="1"/>
        <end position="18"/>
    </location>
</feature>